<evidence type="ECO:0000256" key="5">
    <source>
        <dbReference type="ARBA" id="ARBA00022679"/>
    </source>
</evidence>
<evidence type="ECO:0000313" key="11">
    <source>
        <dbReference type="EMBL" id="KAF4619951.1"/>
    </source>
</evidence>
<keyword evidence="5" id="KW-0808">Transferase</keyword>
<dbReference type="CDD" id="cd02440">
    <property type="entry name" value="AdoMet_MTases"/>
    <property type="match status" value="1"/>
</dbReference>
<gene>
    <name evidence="11" type="ORF">D9613_005366</name>
</gene>
<protein>
    <recommendedName>
        <fullName evidence="8">Ribosomal RNA-processing protein 8</fullName>
    </recommendedName>
</protein>
<evidence type="ECO:0000256" key="2">
    <source>
        <dbReference type="ARBA" id="ARBA00006301"/>
    </source>
</evidence>
<dbReference type="GO" id="GO:0016433">
    <property type="term" value="F:rRNA (adenine) methyltransferase activity"/>
    <property type="evidence" value="ECO:0007669"/>
    <property type="project" value="TreeGrafter"/>
</dbReference>
<keyword evidence="7" id="KW-0539">Nucleus</keyword>
<dbReference type="CDD" id="cd06223">
    <property type="entry name" value="PRTases_typeI"/>
    <property type="match status" value="1"/>
</dbReference>
<keyword evidence="6" id="KW-0949">S-adenosyl-L-methionine</keyword>
<dbReference type="Gene3D" id="1.10.10.2150">
    <property type="entry name" value="Ribosomal RNA-processing protein 8, N-terminal domain"/>
    <property type="match status" value="1"/>
</dbReference>
<keyword evidence="12" id="KW-1185">Reference proteome</keyword>
<feature type="compositionally biased region" description="Polar residues" evidence="9">
    <location>
        <begin position="66"/>
        <end position="79"/>
    </location>
</feature>
<dbReference type="PANTHER" id="PTHR12787:SF0">
    <property type="entry name" value="RIBOSOMAL RNA-PROCESSING PROTEIN 8"/>
    <property type="match status" value="1"/>
</dbReference>
<keyword evidence="4" id="KW-0489">Methyltransferase</keyword>
<dbReference type="InterPro" id="IPR029057">
    <property type="entry name" value="PRTase-like"/>
</dbReference>
<proteinExistence type="inferred from homology"/>
<keyword evidence="3" id="KW-0698">rRNA processing</keyword>
<comment type="subcellular location">
    <subcellularLocation>
        <location evidence="1">Nucleus</location>
        <location evidence="1">Nucleolus</location>
    </subcellularLocation>
</comment>
<sequence length="668" mass="73276">MALFDVPGWSIPTPAPVREESHSVSKKRKRPANDANKMKAVEVNLEKIMATLNETLPDPRKEEARSSASNSKQPTQGQPKSKKRKQRHDTAPIEAEEHGKKSSPSPAQKTKLEVNPSNSTNNKSKEYRQPNDAPARKKEKRKEKAKSNASTAADAPVAKAKPATVKSKTAAGASLTSLQQSMKEKLDGARFRLINENLYKSDSHSAHQMMREDPQVFEEYHTGFRHQVLSWPINPVEHYISYFASYPSKTVIADLGCGDAALARGLLPKGISVISFDLVSDKKYVVEADICDKVPLPGSEEISGEQKSTGEGQVVDVVVCALSLMGVNWVNCIREAWRILKAGGELHIAEVTSRFTDIEQFQSLLGTLGFRMKSKDEATSSHFVLLEFVKVARTSKTEKEWSHTKDFDGRSANSRESELLVSPNGTKQRGLLNYCATALCIVSIPISPSTFKFIMSSSKVHIVSHPIVNGELSKLRKASTSPKEFREGVDTISLLLGYEASRNLDEVSFVDQTPVAQFTGTKVGPRIGLTPILRAGLGMTDALLKLFPSAPVYHLGLYREKVTLQPVEYYSKLPASPPIDQVFLLDPLIATGGTACAALGMIVEWGIPVQKIKLLSILASEAGLQHIQEEYPNLEIWVAGVDKELTAEGIINPGLGDTGDRLFNTIRP</sequence>
<dbReference type="PANTHER" id="PTHR12787">
    <property type="entry name" value="RIBOSOMAL RNA-PROCESSING PROTEIN 8"/>
    <property type="match status" value="1"/>
</dbReference>
<dbReference type="InterPro" id="IPR000836">
    <property type="entry name" value="PRTase_dom"/>
</dbReference>
<evidence type="ECO:0000313" key="12">
    <source>
        <dbReference type="Proteomes" id="UP000521872"/>
    </source>
</evidence>
<dbReference type="Gene3D" id="3.40.50.2020">
    <property type="match status" value="1"/>
</dbReference>
<dbReference type="Pfam" id="PF14681">
    <property type="entry name" value="UPRTase"/>
    <property type="match status" value="1"/>
</dbReference>
<dbReference type="GO" id="GO:0005730">
    <property type="term" value="C:nucleolus"/>
    <property type="evidence" value="ECO:0007669"/>
    <property type="project" value="UniProtKB-SubCell"/>
</dbReference>
<evidence type="ECO:0000256" key="8">
    <source>
        <dbReference type="ARBA" id="ARBA00076672"/>
    </source>
</evidence>
<feature type="compositionally biased region" description="Basic and acidic residues" evidence="9">
    <location>
        <begin position="88"/>
        <end position="100"/>
    </location>
</feature>
<evidence type="ECO:0000256" key="3">
    <source>
        <dbReference type="ARBA" id="ARBA00022552"/>
    </source>
</evidence>
<evidence type="ECO:0000256" key="1">
    <source>
        <dbReference type="ARBA" id="ARBA00004604"/>
    </source>
</evidence>
<dbReference type="SUPFAM" id="SSF53271">
    <property type="entry name" value="PRTase-like"/>
    <property type="match status" value="1"/>
</dbReference>
<feature type="region of interest" description="Disordered" evidence="9">
    <location>
        <begin position="1"/>
        <end position="171"/>
    </location>
</feature>
<evidence type="ECO:0000256" key="7">
    <source>
        <dbReference type="ARBA" id="ARBA00023242"/>
    </source>
</evidence>
<dbReference type="Gene3D" id="3.40.50.150">
    <property type="entry name" value="Vaccinia Virus protein VP39"/>
    <property type="match status" value="1"/>
</dbReference>
<dbReference type="InterPro" id="IPR029063">
    <property type="entry name" value="SAM-dependent_MTases_sf"/>
</dbReference>
<dbReference type="InterPro" id="IPR042036">
    <property type="entry name" value="RRP8_N"/>
</dbReference>
<comment type="similarity">
    <text evidence="2">Belongs to the methyltransferase superfamily. RRP8 family.</text>
</comment>
<name>A0A8H4QZC2_9AGAR</name>
<evidence type="ECO:0000256" key="4">
    <source>
        <dbReference type="ARBA" id="ARBA00022603"/>
    </source>
</evidence>
<evidence type="ECO:0000259" key="10">
    <source>
        <dbReference type="Pfam" id="PF14681"/>
    </source>
</evidence>
<dbReference type="EMBL" id="JAACJL010000016">
    <property type="protein sequence ID" value="KAF4619951.1"/>
    <property type="molecule type" value="Genomic_DNA"/>
</dbReference>
<dbReference type="SUPFAM" id="SSF53335">
    <property type="entry name" value="S-adenosyl-L-methionine-dependent methyltransferases"/>
    <property type="match status" value="1"/>
</dbReference>
<dbReference type="Pfam" id="PF05148">
    <property type="entry name" value="Methyltransf_8"/>
    <property type="match status" value="1"/>
</dbReference>
<organism evidence="11 12">
    <name type="scientific">Agrocybe pediades</name>
    <dbReference type="NCBI Taxonomy" id="84607"/>
    <lineage>
        <taxon>Eukaryota</taxon>
        <taxon>Fungi</taxon>
        <taxon>Dikarya</taxon>
        <taxon>Basidiomycota</taxon>
        <taxon>Agaricomycotina</taxon>
        <taxon>Agaricomycetes</taxon>
        <taxon>Agaricomycetidae</taxon>
        <taxon>Agaricales</taxon>
        <taxon>Agaricineae</taxon>
        <taxon>Strophariaceae</taxon>
        <taxon>Agrocybe</taxon>
    </lineage>
</organism>
<dbReference type="InterPro" id="IPR007823">
    <property type="entry name" value="RRP8"/>
</dbReference>
<evidence type="ECO:0000256" key="9">
    <source>
        <dbReference type="SAM" id="MobiDB-lite"/>
    </source>
</evidence>
<dbReference type="NCBIfam" id="NF001097">
    <property type="entry name" value="PRK00129.1"/>
    <property type="match status" value="1"/>
</dbReference>
<evidence type="ECO:0000256" key="6">
    <source>
        <dbReference type="ARBA" id="ARBA00022691"/>
    </source>
</evidence>
<accession>A0A8H4QZC2</accession>
<dbReference type="FunFam" id="1.10.10.2150:FF:000001">
    <property type="entry name" value="Ribosomal RNA-processing protein 8"/>
    <property type="match status" value="1"/>
</dbReference>
<dbReference type="GO" id="GO:0042273">
    <property type="term" value="P:ribosomal large subunit biogenesis"/>
    <property type="evidence" value="ECO:0007669"/>
    <property type="project" value="TreeGrafter"/>
</dbReference>
<comment type="caution">
    <text evidence="11">The sequence shown here is derived from an EMBL/GenBank/DDBJ whole genome shotgun (WGS) entry which is preliminary data.</text>
</comment>
<feature type="domain" description="Phosphoribosyltransferase" evidence="10">
    <location>
        <begin position="463"/>
        <end position="665"/>
    </location>
</feature>
<dbReference type="Proteomes" id="UP000521872">
    <property type="component" value="Unassembled WGS sequence"/>
</dbReference>
<reference evidence="11 12" key="1">
    <citation type="submission" date="2019-12" db="EMBL/GenBank/DDBJ databases">
        <authorList>
            <person name="Floudas D."/>
            <person name="Bentzer J."/>
            <person name="Ahren D."/>
            <person name="Johansson T."/>
            <person name="Persson P."/>
            <person name="Tunlid A."/>
        </authorList>
    </citation>
    <scope>NUCLEOTIDE SEQUENCE [LARGE SCALE GENOMIC DNA]</scope>
    <source>
        <strain evidence="11 12">CBS 102.39</strain>
    </source>
</reference>
<feature type="compositionally biased region" description="Low complexity" evidence="9">
    <location>
        <begin position="149"/>
        <end position="171"/>
    </location>
</feature>
<dbReference type="AlphaFoldDB" id="A0A8H4QZC2"/>